<dbReference type="GeneID" id="114242879"/>
<reference evidence="4" key="1">
    <citation type="submission" date="2025-08" db="UniProtKB">
        <authorList>
            <consortium name="RefSeq"/>
        </authorList>
    </citation>
    <scope>IDENTIFICATION</scope>
    <source>
        <tissue evidence="4">Silk gland</tissue>
    </source>
</reference>
<dbReference type="Proteomes" id="UP000504629">
    <property type="component" value="Unplaced"/>
</dbReference>
<sequence>MEGQFQILFEKMKVEMQSQNAELKNSITNSIMEKMDEKLIPIIEENKNLKTKLEKLEKEIDYLKRAEKNMNIIVFGLEENEKSSYELLQKLKETFNQDLNIKMEEYDVNKIYRLGKRKRESNKPRPVLCSFISNWKKTEIIKSKKNLKTIYIAEDYSKDVLEKRKELQAKLTEERQKGNIAYLKYDKLIVKENNYSQEKRKREISASPSSDNNQPKKQQTVNTMKTNRTNAFDLMRYRSSSLSNMPNTNKNQ</sequence>
<name>A0A6J2JL10_BOMMA</name>
<dbReference type="AlphaFoldDB" id="A0A6J2JL10"/>
<gene>
    <name evidence="4" type="primary">LOC114242879</name>
</gene>
<keyword evidence="1" id="KW-0175">Coiled coil</keyword>
<proteinExistence type="predicted"/>
<feature type="coiled-coil region" evidence="1">
    <location>
        <begin position="39"/>
        <end position="73"/>
    </location>
</feature>
<dbReference type="OrthoDB" id="6059368at2759"/>
<evidence type="ECO:0000256" key="1">
    <source>
        <dbReference type="SAM" id="Coils"/>
    </source>
</evidence>
<protein>
    <submittedName>
        <fullName evidence="4">Uncharacterized protein LOC114242879</fullName>
    </submittedName>
</protein>
<organism evidence="3 4">
    <name type="scientific">Bombyx mandarina</name>
    <name type="common">Wild silk moth</name>
    <name type="synonym">Wild silkworm</name>
    <dbReference type="NCBI Taxonomy" id="7092"/>
    <lineage>
        <taxon>Eukaryota</taxon>
        <taxon>Metazoa</taxon>
        <taxon>Ecdysozoa</taxon>
        <taxon>Arthropoda</taxon>
        <taxon>Hexapoda</taxon>
        <taxon>Insecta</taxon>
        <taxon>Pterygota</taxon>
        <taxon>Neoptera</taxon>
        <taxon>Endopterygota</taxon>
        <taxon>Lepidoptera</taxon>
        <taxon>Glossata</taxon>
        <taxon>Ditrysia</taxon>
        <taxon>Bombycoidea</taxon>
        <taxon>Bombycidae</taxon>
        <taxon>Bombycinae</taxon>
        <taxon>Bombyx</taxon>
    </lineage>
</organism>
<accession>A0A6J2JL10</accession>
<evidence type="ECO:0000256" key="2">
    <source>
        <dbReference type="SAM" id="MobiDB-lite"/>
    </source>
</evidence>
<dbReference type="KEGG" id="bman:114242879"/>
<evidence type="ECO:0000313" key="3">
    <source>
        <dbReference type="Proteomes" id="UP000504629"/>
    </source>
</evidence>
<keyword evidence="3" id="KW-1185">Reference proteome</keyword>
<evidence type="ECO:0000313" key="4">
    <source>
        <dbReference type="RefSeq" id="XP_028029978.1"/>
    </source>
</evidence>
<dbReference type="RefSeq" id="XP_028029978.1">
    <property type="nucleotide sequence ID" value="XM_028174177.1"/>
</dbReference>
<feature type="compositionally biased region" description="Polar residues" evidence="2">
    <location>
        <begin position="238"/>
        <end position="252"/>
    </location>
</feature>
<feature type="region of interest" description="Disordered" evidence="2">
    <location>
        <begin position="196"/>
        <end position="252"/>
    </location>
</feature>
<feature type="compositionally biased region" description="Polar residues" evidence="2">
    <location>
        <begin position="206"/>
        <end position="230"/>
    </location>
</feature>
<dbReference type="Gene3D" id="3.30.70.1820">
    <property type="entry name" value="L1 transposable element, RRM domain"/>
    <property type="match status" value="1"/>
</dbReference>